<evidence type="ECO:0000256" key="3">
    <source>
        <dbReference type="ARBA" id="ARBA00007164"/>
    </source>
</evidence>
<dbReference type="Proteomes" id="UP001320460">
    <property type="component" value="Chromosome"/>
</dbReference>
<dbReference type="InterPro" id="IPR012907">
    <property type="entry name" value="Peptidase_S11_C"/>
</dbReference>
<protein>
    <recommendedName>
        <fullName evidence="4">serine-type D-Ala-D-Ala carboxypeptidase</fullName>
        <ecNumber evidence="4">3.4.16.4</ecNumber>
    </recommendedName>
</protein>
<dbReference type="InterPro" id="IPR015956">
    <property type="entry name" value="Peniciliin-bd_prot_C_sf"/>
</dbReference>
<keyword evidence="8" id="KW-0378">Hydrolase</keyword>
<dbReference type="PANTHER" id="PTHR21581">
    <property type="entry name" value="D-ALANYL-D-ALANINE CARBOXYPEPTIDASE"/>
    <property type="match status" value="1"/>
</dbReference>
<evidence type="ECO:0000256" key="11">
    <source>
        <dbReference type="ARBA" id="ARBA00023316"/>
    </source>
</evidence>
<dbReference type="SUPFAM" id="SSF56601">
    <property type="entry name" value="beta-lactamase/transpeptidase-like"/>
    <property type="match status" value="1"/>
</dbReference>
<keyword evidence="16" id="KW-1185">Reference proteome</keyword>
<dbReference type="PANTHER" id="PTHR21581:SF6">
    <property type="entry name" value="TRAFFICKING PROTEIN PARTICLE COMPLEX SUBUNIT 12"/>
    <property type="match status" value="1"/>
</dbReference>
<comment type="pathway">
    <text evidence="2">Cell wall biogenesis; peptidoglycan biosynthesis.</text>
</comment>
<evidence type="ECO:0000256" key="9">
    <source>
        <dbReference type="ARBA" id="ARBA00022960"/>
    </source>
</evidence>
<keyword evidence="11" id="KW-0961">Cell wall biogenesis/degradation</keyword>
<gene>
    <name evidence="15" type="ORF">PDTA9734_37120</name>
</gene>
<accession>A0ABM7VY78</accession>
<evidence type="ECO:0000256" key="1">
    <source>
        <dbReference type="ARBA" id="ARBA00003217"/>
    </source>
</evidence>
<dbReference type="InterPro" id="IPR001967">
    <property type="entry name" value="Peptidase_S11_N"/>
</dbReference>
<evidence type="ECO:0000256" key="13">
    <source>
        <dbReference type="RuleBase" id="RU004016"/>
    </source>
</evidence>
<keyword evidence="6" id="KW-0645">Protease</keyword>
<keyword evidence="9" id="KW-0133">Cell shape</keyword>
<dbReference type="Gene3D" id="2.60.410.10">
    <property type="entry name" value="D-Ala-D-Ala carboxypeptidase, C-terminal domain"/>
    <property type="match status" value="1"/>
</dbReference>
<dbReference type="EMBL" id="AP025334">
    <property type="protein sequence ID" value="BDD52225.1"/>
    <property type="molecule type" value="Genomic_DNA"/>
</dbReference>
<dbReference type="GO" id="GO:0004180">
    <property type="term" value="F:carboxypeptidase activity"/>
    <property type="evidence" value="ECO:0007669"/>
    <property type="project" value="UniProtKB-KW"/>
</dbReference>
<dbReference type="InterPro" id="IPR018044">
    <property type="entry name" value="Peptidase_S11"/>
</dbReference>
<evidence type="ECO:0000313" key="16">
    <source>
        <dbReference type="Proteomes" id="UP001320460"/>
    </source>
</evidence>
<evidence type="ECO:0000256" key="8">
    <source>
        <dbReference type="ARBA" id="ARBA00022801"/>
    </source>
</evidence>
<evidence type="ECO:0000256" key="6">
    <source>
        <dbReference type="ARBA" id="ARBA00022670"/>
    </source>
</evidence>
<keyword evidence="10" id="KW-0573">Peptidoglycan synthesis</keyword>
<dbReference type="EC" id="3.4.16.4" evidence="4"/>
<dbReference type="InterPro" id="IPR037167">
    <property type="entry name" value="Peptidase_S11_C_sf"/>
</dbReference>
<dbReference type="PRINTS" id="PR00725">
    <property type="entry name" value="DADACBPTASE1"/>
</dbReference>
<reference evidence="15 16" key="1">
    <citation type="submission" date="2021-12" db="EMBL/GenBank/DDBJ databases">
        <title>Complete genome sequence of Phytobacter diazotrophicus TA9734.</title>
        <authorList>
            <person name="Kubota H."/>
            <person name="Nakayama Y."/>
            <person name="Ariyoshi T."/>
        </authorList>
    </citation>
    <scope>NUCLEOTIDE SEQUENCE [LARGE SCALE GENOMIC DNA]</scope>
    <source>
        <strain evidence="15 16">TA9734</strain>
    </source>
</reference>
<evidence type="ECO:0000259" key="14">
    <source>
        <dbReference type="SMART" id="SM00936"/>
    </source>
</evidence>
<dbReference type="InterPro" id="IPR012338">
    <property type="entry name" value="Beta-lactam/transpept-like"/>
</dbReference>
<proteinExistence type="inferred from homology"/>
<evidence type="ECO:0000256" key="7">
    <source>
        <dbReference type="ARBA" id="ARBA00022729"/>
    </source>
</evidence>
<comment type="catalytic activity">
    <reaction evidence="12">
        <text>Preferential cleavage: (Ac)2-L-Lys-D-Ala-|-D-Ala. Also transpeptidation of peptidyl-alanyl moieties that are N-acyl substituents of D-alanine.</text>
        <dbReference type="EC" id="3.4.16.4"/>
    </reaction>
</comment>
<comment type="function">
    <text evidence="1">Removes C-terminal D-alanyl residues from sugar-peptide cell wall precursors.</text>
</comment>
<evidence type="ECO:0000256" key="5">
    <source>
        <dbReference type="ARBA" id="ARBA00022645"/>
    </source>
</evidence>
<evidence type="ECO:0000313" key="15">
    <source>
        <dbReference type="EMBL" id="BDD52225.1"/>
    </source>
</evidence>
<name>A0ABM7VY78_9ENTR</name>
<dbReference type="SUPFAM" id="SSF69189">
    <property type="entry name" value="Penicillin-binding protein associated domain"/>
    <property type="match status" value="1"/>
</dbReference>
<dbReference type="Pfam" id="PF00768">
    <property type="entry name" value="Peptidase_S11"/>
    <property type="match status" value="1"/>
</dbReference>
<evidence type="ECO:0000256" key="4">
    <source>
        <dbReference type="ARBA" id="ARBA00012448"/>
    </source>
</evidence>
<keyword evidence="7" id="KW-0732">Signal</keyword>
<comment type="similarity">
    <text evidence="3 13">Belongs to the peptidase S11 family.</text>
</comment>
<sequence length="440" mass="48524">MLLHKLYFPVLLFTLVMRYYSRLVAARWCDVDFRMDTWVAYMTHFSLFPRGLAAGAALIVLFSPSLYALEQAPEAPPVDARAWILMDYASGKVLAEGNADEKLDPASLTKLMTSYVVGQALKAGKIHLTDIVTVGKDAWATGNPALRGSSLMFLKPGDQVSVADLNKGVIIQSGNDASIAIADFVAGSQDSFVSLMNSYSQKLGLTNTTFKTVHGLDAPGQFSTARDMALLGKALIHDVPDEYAIHKEKEFTFNKIRQPNRNRLLWSTSMNVDGMKTGTTDGAGYNLVASATMGDMRLISVVLGAKTDRIRFNESEKLLTWGFRFFETVTPIKPDATFVNQRVWFGAQSEAKLGAGEAGSVTIPKGQLKNLKASYTLSEPQLTAPLKQGQVVGTIDFQLNGQTIEKRPLIVMEAVEEAGFFGRMWDFVLMKFHQWFGWFA</sequence>
<evidence type="ECO:0000256" key="12">
    <source>
        <dbReference type="ARBA" id="ARBA00034000"/>
    </source>
</evidence>
<dbReference type="SMART" id="SM00936">
    <property type="entry name" value="PBP5_C"/>
    <property type="match status" value="1"/>
</dbReference>
<evidence type="ECO:0000256" key="2">
    <source>
        <dbReference type="ARBA" id="ARBA00004752"/>
    </source>
</evidence>
<keyword evidence="5 15" id="KW-0121">Carboxypeptidase</keyword>
<feature type="domain" description="Peptidase S11 D-Ala-D-Ala carboxypeptidase A C-terminal" evidence="14">
    <location>
        <begin position="326"/>
        <end position="417"/>
    </location>
</feature>
<evidence type="ECO:0000256" key="10">
    <source>
        <dbReference type="ARBA" id="ARBA00022984"/>
    </source>
</evidence>
<dbReference type="Gene3D" id="3.40.710.10">
    <property type="entry name" value="DD-peptidase/beta-lactamase superfamily"/>
    <property type="match status" value="1"/>
</dbReference>
<organism evidence="15 16">
    <name type="scientific">Phytobacter diazotrophicus</name>
    <dbReference type="NCBI Taxonomy" id="395631"/>
    <lineage>
        <taxon>Bacteria</taxon>
        <taxon>Pseudomonadati</taxon>
        <taxon>Pseudomonadota</taxon>
        <taxon>Gammaproteobacteria</taxon>
        <taxon>Enterobacterales</taxon>
        <taxon>Enterobacteriaceae</taxon>
        <taxon>Phytobacter</taxon>
    </lineage>
</organism>
<dbReference type="NCBIfam" id="NF007445">
    <property type="entry name" value="PRK10001.1"/>
    <property type="match status" value="1"/>
</dbReference>
<dbReference type="Pfam" id="PF07943">
    <property type="entry name" value="PBP5_C"/>
    <property type="match status" value="1"/>
</dbReference>